<proteinExistence type="predicted"/>
<dbReference type="RefSeq" id="WP_183632522.1">
    <property type="nucleotide sequence ID" value="NZ_BAABLE010000011.1"/>
</dbReference>
<evidence type="ECO:0000313" key="1">
    <source>
        <dbReference type="EMBL" id="MBB4011678.1"/>
    </source>
</evidence>
<dbReference type="SUPFAM" id="SSF51658">
    <property type="entry name" value="Xylose isomerase-like"/>
    <property type="match status" value="1"/>
</dbReference>
<protein>
    <submittedName>
        <fullName evidence="1">Uncharacterized protein</fullName>
    </submittedName>
</protein>
<dbReference type="EMBL" id="JACIET010000001">
    <property type="protein sequence ID" value="MBB4011678.1"/>
    <property type="molecule type" value="Genomic_DNA"/>
</dbReference>
<dbReference type="InterPro" id="IPR007801">
    <property type="entry name" value="MbnB/TglH/ChrH"/>
</dbReference>
<dbReference type="AlphaFoldDB" id="A0A840BJA2"/>
<keyword evidence="2" id="KW-1185">Reference proteome</keyword>
<reference evidence="1 2" key="1">
    <citation type="submission" date="2020-08" db="EMBL/GenBank/DDBJ databases">
        <title>Genomic Encyclopedia of Type Strains, Phase IV (KMG-IV): sequencing the most valuable type-strain genomes for metagenomic binning, comparative biology and taxonomic classification.</title>
        <authorList>
            <person name="Goeker M."/>
        </authorList>
    </citation>
    <scope>NUCLEOTIDE SEQUENCE [LARGE SCALE GENOMIC DNA]</scope>
    <source>
        <strain evidence="1 2">DSM 106739</strain>
    </source>
</reference>
<dbReference type="Pfam" id="PF05114">
    <property type="entry name" value="MbnB_TglH_ChrH"/>
    <property type="match status" value="1"/>
</dbReference>
<dbReference type="Gene3D" id="3.20.20.150">
    <property type="entry name" value="Divalent-metal-dependent TIM barrel enzymes"/>
    <property type="match status" value="1"/>
</dbReference>
<gene>
    <name evidence="1" type="ORF">GGR36_000986</name>
</gene>
<comment type="caution">
    <text evidence="1">The sequence shown here is derived from an EMBL/GenBank/DDBJ whole genome shotgun (WGS) entry which is preliminary data.</text>
</comment>
<evidence type="ECO:0000313" key="2">
    <source>
        <dbReference type="Proteomes" id="UP000561045"/>
    </source>
</evidence>
<name>A0A840BJA2_9RHOO</name>
<dbReference type="PANTHER" id="PTHR42194">
    <property type="entry name" value="UPF0276 PROTEIN HI_1600"/>
    <property type="match status" value="1"/>
</dbReference>
<accession>A0A840BJA2</accession>
<dbReference type="PANTHER" id="PTHR42194:SF1">
    <property type="entry name" value="UPF0276 PROTEIN HI_1600"/>
    <property type="match status" value="1"/>
</dbReference>
<organism evidence="1 2">
    <name type="scientific">Niveibacterium umoris</name>
    <dbReference type="NCBI Taxonomy" id="1193620"/>
    <lineage>
        <taxon>Bacteria</taxon>
        <taxon>Pseudomonadati</taxon>
        <taxon>Pseudomonadota</taxon>
        <taxon>Betaproteobacteria</taxon>
        <taxon>Rhodocyclales</taxon>
        <taxon>Rhodocyclaceae</taxon>
        <taxon>Niveibacterium</taxon>
    </lineage>
</organism>
<dbReference type="InterPro" id="IPR036237">
    <property type="entry name" value="Xyl_isomerase-like_sf"/>
</dbReference>
<sequence length="296" mass="31839">MSATPPIGACPTPASLPVGAGIGLKAQHFADARNAPTQPAFFEVHAENHLGAGGPSHRMLEWVRRDHGLSIHGVGLSIGGPGPLDREHLARIAQLVARHQPDAFSEHLAWSSHGGEFFNDLLPLPYNRATLERVCAHVVQVQDALGRAILLENPSTYVEFASSSFSEADFISEVVKRTGCGLLLDVTNFHVSCTNHARDPWACIQAMPLEAVGEIHLAGFAPDSDDAGAPLLIDAHDRAVVAEVWSLYHRVLDRIGPTPTLIEWDNDLPAYSRLLDEAAVIKRCLAPASHPQEAAA</sequence>
<dbReference type="NCBIfam" id="NF003818">
    <property type="entry name" value="PRK05409.1"/>
    <property type="match status" value="1"/>
</dbReference>
<dbReference type="Proteomes" id="UP000561045">
    <property type="component" value="Unassembled WGS sequence"/>
</dbReference>